<keyword evidence="1" id="KW-1133">Transmembrane helix</keyword>
<reference evidence="2 3" key="1">
    <citation type="submission" date="2018-08" db="EMBL/GenBank/DDBJ databases">
        <title>A genome reference for cultivated species of the human gut microbiota.</title>
        <authorList>
            <person name="Zou Y."/>
            <person name="Xue W."/>
            <person name="Luo G."/>
        </authorList>
    </citation>
    <scope>NUCLEOTIDE SEQUENCE [LARGE SCALE GENOMIC DNA]</scope>
    <source>
        <strain evidence="2 3">AF48-16</strain>
    </source>
</reference>
<feature type="transmembrane region" description="Helical" evidence="1">
    <location>
        <begin position="166"/>
        <end position="186"/>
    </location>
</feature>
<feature type="transmembrane region" description="Helical" evidence="1">
    <location>
        <begin position="206"/>
        <end position="235"/>
    </location>
</feature>
<sequence length="367" mass="42788">MKNTFLFYLKLETNSLKHRFIVVFLLLLPLFFVFIQKNVTETVADIAQARLSSIDIALQSYQKIDLTDVENTDERYLSLIDQSNALATMTQSAMLENRQRYLFASIDYGEKMGTFYEQYAAESDRSLFPKQSTVVQETSEFTQVLAKNKEFHWNQQGFSDYWKTVFLLYGALLFYLTVFWSADLFLSEVKRPQFSNSLPFRKRDRIFIPIIIRLVICTIGTSLFLISAVFCSFFFDHVDFSYPFAYWLREIQAVGFLLFLLLYFLMTIVITGFAICLTSFIFTVTKDVLQTCLLASLLGALPLIVPSRIWLLTPFQFLNVFQLLQGDYAFASDWSFYSFYFALILLLIYTVALFWLTTQRLKGGLRK</sequence>
<evidence type="ECO:0000313" key="2">
    <source>
        <dbReference type="EMBL" id="RHK07757.1"/>
    </source>
</evidence>
<protein>
    <recommendedName>
        <fullName evidence="4">ABC transporter permease</fullName>
    </recommendedName>
</protein>
<accession>A0A415EWT8</accession>
<proteinExistence type="predicted"/>
<evidence type="ECO:0008006" key="4">
    <source>
        <dbReference type="Google" id="ProtNLM"/>
    </source>
</evidence>
<feature type="transmembrane region" description="Helical" evidence="1">
    <location>
        <begin position="255"/>
        <end position="282"/>
    </location>
</feature>
<dbReference type="EMBL" id="QRMZ01000003">
    <property type="protein sequence ID" value="RHK07757.1"/>
    <property type="molecule type" value="Genomic_DNA"/>
</dbReference>
<feature type="transmembrane region" description="Helical" evidence="1">
    <location>
        <begin position="20"/>
        <end position="36"/>
    </location>
</feature>
<gene>
    <name evidence="2" type="ORF">DW084_02605</name>
</gene>
<organism evidence="2 3">
    <name type="scientific">Enterococcus casseliflavus</name>
    <name type="common">Enterococcus flavescens</name>
    <dbReference type="NCBI Taxonomy" id="37734"/>
    <lineage>
        <taxon>Bacteria</taxon>
        <taxon>Bacillati</taxon>
        <taxon>Bacillota</taxon>
        <taxon>Bacilli</taxon>
        <taxon>Lactobacillales</taxon>
        <taxon>Enterococcaceae</taxon>
        <taxon>Enterococcus</taxon>
    </lineage>
</organism>
<dbReference type="Proteomes" id="UP000286288">
    <property type="component" value="Unassembled WGS sequence"/>
</dbReference>
<name>A0A415EWT8_ENTCA</name>
<keyword evidence="1" id="KW-0472">Membrane</keyword>
<evidence type="ECO:0000313" key="3">
    <source>
        <dbReference type="Proteomes" id="UP000286288"/>
    </source>
</evidence>
<keyword evidence="1" id="KW-0812">Transmembrane</keyword>
<feature type="transmembrane region" description="Helical" evidence="1">
    <location>
        <begin position="337"/>
        <end position="357"/>
    </location>
</feature>
<evidence type="ECO:0000256" key="1">
    <source>
        <dbReference type="SAM" id="Phobius"/>
    </source>
</evidence>
<dbReference type="AlphaFoldDB" id="A0A415EWT8"/>
<feature type="transmembrane region" description="Helical" evidence="1">
    <location>
        <begin position="294"/>
        <end position="317"/>
    </location>
</feature>
<comment type="caution">
    <text evidence="2">The sequence shown here is derived from an EMBL/GenBank/DDBJ whole genome shotgun (WGS) entry which is preliminary data.</text>
</comment>